<organism evidence="10 11">
    <name type="scientific">Cricetulus griseus</name>
    <name type="common">Chinese hamster</name>
    <name type="synonym">Cricetulus barabensis griseus</name>
    <dbReference type="NCBI Taxonomy" id="10029"/>
    <lineage>
        <taxon>Eukaryota</taxon>
        <taxon>Metazoa</taxon>
        <taxon>Chordata</taxon>
        <taxon>Craniata</taxon>
        <taxon>Vertebrata</taxon>
        <taxon>Euteleostomi</taxon>
        <taxon>Mammalia</taxon>
        <taxon>Eutheria</taxon>
        <taxon>Euarchontoglires</taxon>
        <taxon>Glires</taxon>
        <taxon>Rodentia</taxon>
        <taxon>Myomorpha</taxon>
        <taxon>Muroidea</taxon>
        <taxon>Cricetidae</taxon>
        <taxon>Cricetinae</taxon>
        <taxon>Cricetulus</taxon>
    </lineage>
</organism>
<keyword evidence="6" id="KW-0520">NAD</keyword>
<accession>G3I2U5</accession>
<reference evidence="11" key="1">
    <citation type="journal article" date="2011" name="Nat. Biotechnol.">
        <title>The genomic sequence of the Chinese hamster ovary (CHO)-K1 cell line.</title>
        <authorList>
            <person name="Xu X."/>
            <person name="Nagarajan H."/>
            <person name="Lewis N.E."/>
            <person name="Pan S."/>
            <person name="Cai Z."/>
            <person name="Liu X."/>
            <person name="Chen W."/>
            <person name="Xie M."/>
            <person name="Wang W."/>
            <person name="Hammond S."/>
            <person name="Andersen M.R."/>
            <person name="Neff N."/>
            <person name="Passarelli B."/>
            <person name="Koh W."/>
            <person name="Fan H.C."/>
            <person name="Wang J."/>
            <person name="Gui Y."/>
            <person name="Lee K.H."/>
            <person name="Betenbaugh M.J."/>
            <person name="Quake S.R."/>
            <person name="Famili I."/>
            <person name="Palsson B.O."/>
            <person name="Wang J."/>
        </authorList>
    </citation>
    <scope>NUCLEOTIDE SEQUENCE [LARGE SCALE GENOMIC DNA]</scope>
    <source>
        <strain evidence="11">CHO K1 cell line</strain>
    </source>
</reference>
<dbReference type="GO" id="GO:0051287">
    <property type="term" value="F:NAD binding"/>
    <property type="evidence" value="ECO:0007669"/>
    <property type="project" value="InterPro"/>
</dbReference>
<dbReference type="PANTHER" id="PTHR10836:SF111">
    <property type="entry name" value="GLYCERALDEHYDE-3-PHOSPHATE DEHYDROGENASE"/>
    <property type="match status" value="1"/>
</dbReference>
<dbReference type="InterPro" id="IPR020831">
    <property type="entry name" value="GlycerAld/Erythrose_P_DH"/>
</dbReference>
<dbReference type="STRING" id="10029.G3I2U5"/>
<comment type="catalytic activity">
    <reaction evidence="8">
        <text>D-glyceraldehyde 3-phosphate + phosphate + NAD(+) = (2R)-3-phospho-glyceroyl phosphate + NADH + H(+)</text>
        <dbReference type="Rhea" id="RHEA:10300"/>
        <dbReference type="ChEBI" id="CHEBI:15378"/>
        <dbReference type="ChEBI" id="CHEBI:43474"/>
        <dbReference type="ChEBI" id="CHEBI:57540"/>
        <dbReference type="ChEBI" id="CHEBI:57604"/>
        <dbReference type="ChEBI" id="CHEBI:57945"/>
        <dbReference type="ChEBI" id="CHEBI:59776"/>
        <dbReference type="EC" id="1.2.1.12"/>
    </reaction>
</comment>
<evidence type="ECO:0000256" key="1">
    <source>
        <dbReference type="ARBA" id="ARBA00004869"/>
    </source>
</evidence>
<name>G3I2U5_CRIGR</name>
<dbReference type="Pfam" id="PF00044">
    <property type="entry name" value="Gp_dh_N"/>
    <property type="match status" value="1"/>
</dbReference>
<dbReference type="GO" id="GO:0004365">
    <property type="term" value="F:glyceraldehyde-3-phosphate dehydrogenase (NAD+) (phosphorylating) activity"/>
    <property type="evidence" value="ECO:0007669"/>
    <property type="project" value="UniProtKB-EC"/>
</dbReference>
<dbReference type="AlphaFoldDB" id="G3I2U5"/>
<keyword evidence="5" id="KW-0560">Oxidoreductase</keyword>
<evidence type="ECO:0000256" key="4">
    <source>
        <dbReference type="ARBA" id="ARBA00022490"/>
    </source>
</evidence>
<dbReference type="InterPro" id="IPR020828">
    <property type="entry name" value="GlycerAld_3-P_DH_NAD(P)-bd"/>
</dbReference>
<evidence type="ECO:0000256" key="3">
    <source>
        <dbReference type="ARBA" id="ARBA00013119"/>
    </source>
</evidence>
<keyword evidence="7" id="KW-0324">Glycolysis</keyword>
<dbReference type="EMBL" id="JH001146">
    <property type="protein sequence ID" value="EGW10205.1"/>
    <property type="molecule type" value="Genomic_DNA"/>
</dbReference>
<gene>
    <name evidence="10" type="ORF">I79_017739</name>
</gene>
<protein>
    <recommendedName>
        <fullName evidence="3">glyceraldehyde-3-phosphate dehydrogenase (phosphorylating)</fullName>
        <ecNumber evidence="3">1.2.1.12</ecNumber>
    </recommendedName>
</protein>
<dbReference type="EC" id="1.2.1.12" evidence="3"/>
<evidence type="ECO:0000256" key="7">
    <source>
        <dbReference type="ARBA" id="ARBA00023152"/>
    </source>
</evidence>
<dbReference type="GO" id="GO:0005829">
    <property type="term" value="C:cytosol"/>
    <property type="evidence" value="ECO:0007669"/>
    <property type="project" value="TreeGrafter"/>
</dbReference>
<dbReference type="FunFam" id="3.40.50.720:FF:001161">
    <property type="entry name" value="Glyceraldehyde-3-phosphate dehydrogenase"/>
    <property type="match status" value="1"/>
</dbReference>
<evidence type="ECO:0000313" key="10">
    <source>
        <dbReference type="EMBL" id="EGW10205.1"/>
    </source>
</evidence>
<evidence type="ECO:0000256" key="6">
    <source>
        <dbReference type="ARBA" id="ARBA00023027"/>
    </source>
</evidence>
<evidence type="ECO:0000256" key="8">
    <source>
        <dbReference type="ARBA" id="ARBA00047698"/>
    </source>
</evidence>
<evidence type="ECO:0000313" key="11">
    <source>
        <dbReference type="Proteomes" id="UP000001075"/>
    </source>
</evidence>
<feature type="domain" description="Glyceraldehyde 3-phosphate dehydrogenase NAD(P) binding" evidence="9">
    <location>
        <begin position="2"/>
        <end position="129"/>
    </location>
</feature>
<proteinExistence type="inferred from homology"/>
<evidence type="ECO:0000256" key="5">
    <source>
        <dbReference type="ARBA" id="ARBA00023002"/>
    </source>
</evidence>
<sequence>MVKVRVKGLGHIGCLVGRASFNSGKMNVVAINDPIHSMVQNDFTHGKYYSTVKAEKRKLITKRKAITFLQEGYPDNIKVGNAGAMHFAESISIFTTMEKARSHLKGNPKMIIISASSADAPVFVIGVEH</sequence>
<dbReference type="SUPFAM" id="SSF51735">
    <property type="entry name" value="NAD(P)-binding Rossmann-fold domains"/>
    <property type="match status" value="1"/>
</dbReference>
<dbReference type="PANTHER" id="PTHR10836">
    <property type="entry name" value="GLYCERALDEHYDE 3-PHOSPHATE DEHYDROGENASE"/>
    <property type="match status" value="1"/>
</dbReference>
<dbReference type="Proteomes" id="UP000001075">
    <property type="component" value="Unassembled WGS sequence"/>
</dbReference>
<comment type="similarity">
    <text evidence="2">Belongs to the glyceraldehyde-3-phosphate dehydrogenase family.</text>
</comment>
<dbReference type="GO" id="GO:0006096">
    <property type="term" value="P:glycolytic process"/>
    <property type="evidence" value="ECO:0007669"/>
    <property type="project" value="UniProtKB-KW"/>
</dbReference>
<keyword evidence="4" id="KW-0963">Cytoplasm</keyword>
<dbReference type="InParanoid" id="G3I2U5"/>
<evidence type="ECO:0000256" key="2">
    <source>
        <dbReference type="ARBA" id="ARBA00007406"/>
    </source>
</evidence>
<comment type="pathway">
    <text evidence="1">Carbohydrate degradation; glycolysis; pyruvate from D-glyceraldehyde 3-phosphate: step 1/5.</text>
</comment>
<dbReference type="SMART" id="SM00846">
    <property type="entry name" value="Gp_dh_N"/>
    <property type="match status" value="1"/>
</dbReference>
<dbReference type="InterPro" id="IPR036291">
    <property type="entry name" value="NAD(P)-bd_dom_sf"/>
</dbReference>
<evidence type="ECO:0000259" key="9">
    <source>
        <dbReference type="SMART" id="SM00846"/>
    </source>
</evidence>
<dbReference type="Gene3D" id="3.40.50.720">
    <property type="entry name" value="NAD(P)-binding Rossmann-like Domain"/>
    <property type="match status" value="1"/>
</dbReference>